<reference evidence="1 2" key="1">
    <citation type="submission" date="2011-01" db="EMBL/GenBank/DDBJ databases">
        <authorList>
            <person name="Muzny D."/>
            <person name="Qin X."/>
            <person name="Deng J."/>
            <person name="Jiang H."/>
            <person name="Liu Y."/>
            <person name="Qu J."/>
            <person name="Song X.-Z."/>
            <person name="Zhang L."/>
            <person name="Thornton R."/>
            <person name="Coyle M."/>
            <person name="Francisco L."/>
            <person name="Jackson L."/>
            <person name="Javaid M."/>
            <person name="Korchina V."/>
            <person name="Kovar C."/>
            <person name="Mata R."/>
            <person name="Mathew T."/>
            <person name="Ngo R."/>
            <person name="Nguyen L."/>
            <person name="Nguyen N."/>
            <person name="Okwuonu G."/>
            <person name="Ongeri F."/>
            <person name="Pham C."/>
            <person name="Simmons D."/>
            <person name="Wilczek-Boney K."/>
            <person name="Hale W."/>
            <person name="Jakkamsetti A."/>
            <person name="Pham P."/>
            <person name="Ruth R."/>
            <person name="San Lucas F."/>
            <person name="Warren J."/>
            <person name="Zhang J."/>
            <person name="Zhao Z."/>
            <person name="Zhou C."/>
            <person name="Zhu D."/>
            <person name="Lee S."/>
            <person name="Bess C."/>
            <person name="Blankenburg K."/>
            <person name="Forbes L."/>
            <person name="Fu Q."/>
            <person name="Gubbala S."/>
            <person name="Hirani K."/>
            <person name="Jayaseelan J.C."/>
            <person name="Lara F."/>
            <person name="Munidasa M."/>
            <person name="Palculict T."/>
            <person name="Patil S."/>
            <person name="Pu L.-L."/>
            <person name="Saada N."/>
            <person name="Tang L."/>
            <person name="Weissenberger G."/>
            <person name="Zhu Y."/>
            <person name="Hemphill L."/>
            <person name="Shang Y."/>
            <person name="Youmans B."/>
            <person name="Ayvaz T."/>
            <person name="Ross M."/>
            <person name="Santibanez J."/>
            <person name="Aqrawi P."/>
            <person name="Gross S."/>
            <person name="Joshi V."/>
            <person name="Fowler G."/>
            <person name="Nazareth L."/>
            <person name="Reid J."/>
            <person name="Worley K."/>
            <person name="Petrosino J."/>
            <person name="Highlander S."/>
            <person name="Gibbs R."/>
        </authorList>
    </citation>
    <scope>NUCLEOTIDE SEQUENCE [LARGE SCALE GENOMIC DNA]</scope>
    <source>
        <strain evidence="1 2">ATCC 12755</strain>
    </source>
</reference>
<gene>
    <name evidence="1" type="ORF">HMPREF9087_0240</name>
</gene>
<evidence type="ECO:0000313" key="1">
    <source>
        <dbReference type="EMBL" id="EGC70863.1"/>
    </source>
</evidence>
<protein>
    <submittedName>
        <fullName evidence="1">Uncharacterized protein</fullName>
    </submittedName>
</protein>
<dbReference type="Proteomes" id="UP000004835">
    <property type="component" value="Unassembled WGS sequence"/>
</dbReference>
<proteinExistence type="predicted"/>
<dbReference type="AlphaFoldDB" id="F0EGE3"/>
<sequence>MFGEIISYKNVDIIAFMFVRNSTKFVKKENLKKIIGKACIFEWQRI</sequence>
<evidence type="ECO:0000313" key="2">
    <source>
        <dbReference type="Proteomes" id="UP000004835"/>
    </source>
</evidence>
<comment type="caution">
    <text evidence="1">The sequence shown here is derived from an EMBL/GenBank/DDBJ whole genome shotgun (WGS) entry which is preliminary data.</text>
</comment>
<dbReference type="EMBL" id="AEWT01000002">
    <property type="protein sequence ID" value="EGC70863.1"/>
    <property type="molecule type" value="Genomic_DNA"/>
</dbReference>
<dbReference type="HOGENOM" id="CLU_3251099_0_0_9"/>
<organism evidence="1 2">
    <name type="scientific">Enterococcus casseliflavus ATCC 12755</name>
    <dbReference type="NCBI Taxonomy" id="888066"/>
    <lineage>
        <taxon>Bacteria</taxon>
        <taxon>Bacillati</taxon>
        <taxon>Bacillota</taxon>
        <taxon>Bacilli</taxon>
        <taxon>Lactobacillales</taxon>
        <taxon>Enterococcaceae</taxon>
        <taxon>Enterococcus</taxon>
    </lineage>
</organism>
<accession>F0EGE3</accession>
<name>F0EGE3_ENTCA</name>